<comment type="caution">
    <text evidence="2">The sequence shown here is derived from an EMBL/GenBank/DDBJ whole genome shotgun (WGS) entry which is preliminary data.</text>
</comment>
<dbReference type="Proteomes" id="UP001314170">
    <property type="component" value="Unassembled WGS sequence"/>
</dbReference>
<organism evidence="2 3">
    <name type="scientific">Dovyalis caffra</name>
    <dbReference type="NCBI Taxonomy" id="77055"/>
    <lineage>
        <taxon>Eukaryota</taxon>
        <taxon>Viridiplantae</taxon>
        <taxon>Streptophyta</taxon>
        <taxon>Embryophyta</taxon>
        <taxon>Tracheophyta</taxon>
        <taxon>Spermatophyta</taxon>
        <taxon>Magnoliopsida</taxon>
        <taxon>eudicotyledons</taxon>
        <taxon>Gunneridae</taxon>
        <taxon>Pentapetalae</taxon>
        <taxon>rosids</taxon>
        <taxon>fabids</taxon>
        <taxon>Malpighiales</taxon>
        <taxon>Salicaceae</taxon>
        <taxon>Flacourtieae</taxon>
        <taxon>Dovyalis</taxon>
    </lineage>
</organism>
<reference evidence="2 3" key="1">
    <citation type="submission" date="2024-01" db="EMBL/GenBank/DDBJ databases">
        <authorList>
            <person name="Waweru B."/>
        </authorList>
    </citation>
    <scope>NUCLEOTIDE SEQUENCE [LARGE SCALE GENOMIC DNA]</scope>
</reference>
<dbReference type="PANTHER" id="PTHR31373:SF17">
    <property type="entry name" value="OS06G0652100 PROTEIN"/>
    <property type="match status" value="1"/>
</dbReference>
<dbReference type="AlphaFoldDB" id="A0AAV1RI24"/>
<evidence type="ECO:0000313" key="3">
    <source>
        <dbReference type="Proteomes" id="UP001314170"/>
    </source>
</evidence>
<feature type="domain" description="DUF7788" evidence="1">
    <location>
        <begin position="64"/>
        <end position="153"/>
    </location>
</feature>
<proteinExistence type="predicted"/>
<dbReference type="InterPro" id="IPR056690">
    <property type="entry name" value="DUF7788"/>
</dbReference>
<dbReference type="EMBL" id="CAWUPB010000994">
    <property type="protein sequence ID" value="CAK7336080.1"/>
    <property type="molecule type" value="Genomic_DNA"/>
</dbReference>
<dbReference type="InterPro" id="IPR011205">
    <property type="entry name" value="UCP015417_vWA"/>
</dbReference>
<evidence type="ECO:0000313" key="2">
    <source>
        <dbReference type="EMBL" id="CAK7336080.1"/>
    </source>
</evidence>
<evidence type="ECO:0000259" key="1">
    <source>
        <dbReference type="Pfam" id="PF25043"/>
    </source>
</evidence>
<accession>A0AAV1RI24</accession>
<dbReference type="PANTHER" id="PTHR31373">
    <property type="entry name" value="OS06G0652100 PROTEIN"/>
    <property type="match status" value="1"/>
</dbReference>
<dbReference type="Pfam" id="PF25043">
    <property type="entry name" value="DUF7788"/>
    <property type="match status" value="1"/>
</dbReference>
<sequence length="190" mass="21501">MTERFQQYLGDASAGKAKIVAGDDKWDANRGLCGAWCVGFRVKVKSHGNVSLSHSLQTPNFKWEDQMIKRVFLFSDMEFDQASSNRWEIDYQVIVRKFAKKGYGYVIPENVFWNLRVSRATPVPGTQKGVALNLMKLFLDGEGDIRPEAVMEEAISGEKIVYNYWQVAGRKVGSLSDQVPDGNQQREAFP</sequence>
<protein>
    <recommendedName>
        <fullName evidence="1">DUF7788 domain-containing protein</fullName>
    </recommendedName>
</protein>
<keyword evidence="3" id="KW-1185">Reference proteome</keyword>
<gene>
    <name evidence="2" type="ORF">DCAF_LOCUS11085</name>
</gene>
<name>A0AAV1RI24_9ROSI</name>